<evidence type="ECO:0000256" key="1">
    <source>
        <dbReference type="SAM" id="MobiDB-lite"/>
    </source>
</evidence>
<keyword evidence="3" id="KW-1185">Reference proteome</keyword>
<proteinExistence type="predicted"/>
<accession>A0A0K1Y7D2</accession>
<dbReference type="EMBL" id="KT309034">
    <property type="protein sequence ID" value="AKY02982.1"/>
    <property type="molecule type" value="Genomic_DNA"/>
</dbReference>
<feature type="compositionally biased region" description="Basic and acidic residues" evidence="1">
    <location>
        <begin position="50"/>
        <end position="60"/>
    </location>
</feature>
<reference evidence="3" key="1">
    <citation type="submission" date="2015-07" db="EMBL/GenBank/DDBJ databases">
        <authorList>
            <person name="Noorani M."/>
        </authorList>
    </citation>
    <scope>NUCLEOTIDE SEQUENCE [LARGE SCALE GENOMIC DNA]</scope>
</reference>
<evidence type="ECO:0000313" key="2">
    <source>
        <dbReference type="EMBL" id="AKY02982.1"/>
    </source>
</evidence>
<sequence>MTADAMLWFRARRRTHRSAWGHPRPPAPPKPQPAQEKTMSRHTSCGAPDHGTDYQGADHG</sequence>
<dbReference type="Proteomes" id="UP000201810">
    <property type="component" value="Segment"/>
</dbReference>
<dbReference type="KEGG" id="vg:26639209"/>
<dbReference type="GeneID" id="26639209"/>
<gene>
    <name evidence="2" type="ORF">SEA_DANTE_71</name>
</gene>
<protein>
    <submittedName>
        <fullName evidence="2">Uncharacterized protein</fullName>
    </submittedName>
</protein>
<feature type="region of interest" description="Disordered" evidence="1">
    <location>
        <begin position="14"/>
        <end position="60"/>
    </location>
</feature>
<dbReference type="RefSeq" id="YP_009212713.1">
    <property type="nucleotide sequence ID" value="NC_028946.1"/>
</dbReference>
<feature type="compositionally biased region" description="Pro residues" evidence="1">
    <location>
        <begin position="23"/>
        <end position="32"/>
    </location>
</feature>
<organism evidence="2 3">
    <name type="scientific">Mycobacterium phage Dante</name>
    <dbReference type="NCBI Taxonomy" id="1698357"/>
    <lineage>
        <taxon>Viruses</taxon>
        <taxon>Duplodnaviria</taxon>
        <taxon>Heunggongvirae</taxon>
        <taxon>Uroviricota</taxon>
        <taxon>Caudoviricetes</taxon>
        <taxon>Gracegardnervirinae</taxon>
        <taxon>Cheoctovirus</taxon>
        <taxon>Cheoctovirus dante</taxon>
    </lineage>
</organism>
<evidence type="ECO:0000313" key="3">
    <source>
        <dbReference type="Proteomes" id="UP000201810"/>
    </source>
</evidence>
<name>A0A0K1Y7D2_9CAUD</name>